<feature type="transmembrane region" description="Helical" evidence="4">
    <location>
        <begin position="124"/>
        <end position="143"/>
    </location>
</feature>
<evidence type="ECO:0000259" key="6">
    <source>
        <dbReference type="Pfam" id="PF03931"/>
    </source>
</evidence>
<dbReference type="Pfam" id="PF03931">
    <property type="entry name" value="Skp1_POZ"/>
    <property type="match status" value="1"/>
</dbReference>
<dbReference type="InterPro" id="IPR036296">
    <property type="entry name" value="SKP1-like_dim_sf"/>
</dbReference>
<comment type="similarity">
    <text evidence="2">Belongs to the SKP1 family.</text>
</comment>
<organism evidence="7 8">
    <name type="scientific">Solanum tuberosum</name>
    <name type="common">Potato</name>
    <dbReference type="NCBI Taxonomy" id="4113"/>
    <lineage>
        <taxon>Eukaryota</taxon>
        <taxon>Viridiplantae</taxon>
        <taxon>Streptophyta</taxon>
        <taxon>Embryophyta</taxon>
        <taxon>Tracheophyta</taxon>
        <taxon>Spermatophyta</taxon>
        <taxon>Magnoliopsida</taxon>
        <taxon>eudicotyledons</taxon>
        <taxon>Gunneridae</taxon>
        <taxon>Pentapetalae</taxon>
        <taxon>asterids</taxon>
        <taxon>lamiids</taxon>
        <taxon>Solanales</taxon>
        <taxon>Solanaceae</taxon>
        <taxon>Solanoideae</taxon>
        <taxon>Solaneae</taxon>
        <taxon>Solanum</taxon>
    </lineage>
</organism>
<comment type="pathway">
    <text evidence="1">Protein modification; protein ubiquitination.</text>
</comment>
<dbReference type="InterPro" id="IPR016897">
    <property type="entry name" value="SKP1"/>
</dbReference>
<name>M1DXN1_SOLTU</name>
<keyword evidence="4" id="KW-0812">Transmembrane</keyword>
<evidence type="ECO:0000256" key="3">
    <source>
        <dbReference type="ARBA" id="ARBA00022786"/>
    </source>
</evidence>
<evidence type="ECO:0000313" key="7">
    <source>
        <dbReference type="EnsemblPlants" id="PGSC0003DMT400096074"/>
    </source>
</evidence>
<dbReference type="InterPro" id="IPR016072">
    <property type="entry name" value="Skp1_comp_dimer"/>
</dbReference>
<dbReference type="EnsemblPlants" id="PGSC0003DMT400096074">
    <property type="protein sequence ID" value="PGSC0003DMT400096074"/>
    <property type="gene ID" value="PGSC0003DMG400045645"/>
</dbReference>
<dbReference type="InterPro" id="IPR016073">
    <property type="entry name" value="Skp1_comp_POZ"/>
</dbReference>
<dbReference type="GO" id="GO:0005634">
    <property type="term" value="C:nucleus"/>
    <property type="evidence" value="ECO:0000318"/>
    <property type="project" value="GO_Central"/>
</dbReference>
<dbReference type="HOGENOM" id="CLU_059252_4_1_1"/>
<feature type="domain" description="SKP1 component dimerisation" evidence="5">
    <location>
        <begin position="78"/>
        <end position="125"/>
    </location>
</feature>
<accession>M1DXN1</accession>
<dbReference type="PaxDb" id="4113-PGSC0003DMT400096074"/>
<dbReference type="Gene3D" id="3.30.710.10">
    <property type="entry name" value="Potassium Channel Kv1.1, Chain A"/>
    <property type="match status" value="1"/>
</dbReference>
<dbReference type="UniPathway" id="UPA00143"/>
<dbReference type="InterPro" id="IPR011333">
    <property type="entry name" value="SKP1/BTB/POZ_sf"/>
</dbReference>
<dbReference type="SUPFAM" id="SSF54695">
    <property type="entry name" value="POZ domain"/>
    <property type="match status" value="1"/>
</dbReference>
<protein>
    <submittedName>
        <fullName evidence="7">Skp1 3</fullName>
    </submittedName>
</protein>
<evidence type="ECO:0000256" key="2">
    <source>
        <dbReference type="ARBA" id="ARBA00009993"/>
    </source>
</evidence>
<keyword evidence="4" id="KW-0472">Membrane</keyword>
<evidence type="ECO:0000256" key="4">
    <source>
        <dbReference type="SAM" id="Phobius"/>
    </source>
</evidence>
<sequence>MRSPVIKNIVQDVDYASNVIPLTNVDGKTMCKVVEYLKKHSEEGVWKEVFMDFDKNFSKVDQPVLFYLLLAADFHNDKEMMDVVCQEVADKIKGETREEIRKKFGIKNGFTPEEEEENCKENAWALNALITLVLISIVVLFFLNLNCLVSHILFYLFLSSVVLFYRIVVCFY</sequence>
<dbReference type="SMART" id="SM00512">
    <property type="entry name" value="Skp1"/>
    <property type="match status" value="1"/>
</dbReference>
<dbReference type="InterPro" id="IPR001232">
    <property type="entry name" value="SKP1-like"/>
</dbReference>
<evidence type="ECO:0000313" key="8">
    <source>
        <dbReference type="Proteomes" id="UP000011115"/>
    </source>
</evidence>
<dbReference type="Gramene" id="PGSC0003DMT400096074">
    <property type="protein sequence ID" value="PGSC0003DMT400096074"/>
    <property type="gene ID" value="PGSC0003DMG400045645"/>
</dbReference>
<feature type="domain" description="SKP1 component POZ" evidence="6">
    <location>
        <begin position="1"/>
        <end position="41"/>
    </location>
</feature>
<keyword evidence="3" id="KW-0833">Ubl conjugation pathway</keyword>
<evidence type="ECO:0000256" key="1">
    <source>
        <dbReference type="ARBA" id="ARBA00004906"/>
    </source>
</evidence>
<dbReference type="Pfam" id="PF01466">
    <property type="entry name" value="Skp1"/>
    <property type="match status" value="1"/>
</dbReference>
<reference evidence="8" key="1">
    <citation type="journal article" date="2011" name="Nature">
        <title>Genome sequence and analysis of the tuber crop potato.</title>
        <authorList>
            <consortium name="The Potato Genome Sequencing Consortium"/>
        </authorList>
    </citation>
    <scope>NUCLEOTIDE SEQUENCE [LARGE SCALE GENOMIC DNA]</scope>
    <source>
        <strain evidence="8">cv. DM1-3 516 R44</strain>
    </source>
</reference>
<dbReference type="Proteomes" id="UP000011115">
    <property type="component" value="Unassembled WGS sequence"/>
</dbReference>
<dbReference type="SUPFAM" id="SSF81382">
    <property type="entry name" value="Skp1 dimerisation domain-like"/>
    <property type="match status" value="1"/>
</dbReference>
<dbReference type="GO" id="GO:0005737">
    <property type="term" value="C:cytoplasm"/>
    <property type="evidence" value="ECO:0000318"/>
    <property type="project" value="GO_Central"/>
</dbReference>
<keyword evidence="4" id="KW-1133">Transmembrane helix</keyword>
<proteinExistence type="inferred from homology"/>
<dbReference type="GO" id="GO:0031146">
    <property type="term" value="P:SCF-dependent proteasomal ubiquitin-dependent protein catabolic process"/>
    <property type="evidence" value="ECO:0000318"/>
    <property type="project" value="GO_Central"/>
</dbReference>
<dbReference type="GO" id="GO:0097602">
    <property type="term" value="F:cullin family protein binding"/>
    <property type="evidence" value="ECO:0000318"/>
    <property type="project" value="GO_Central"/>
</dbReference>
<keyword evidence="8" id="KW-1185">Reference proteome</keyword>
<feature type="transmembrane region" description="Helical" evidence="4">
    <location>
        <begin position="149"/>
        <end position="168"/>
    </location>
</feature>
<dbReference type="GO" id="GO:0016567">
    <property type="term" value="P:protein ubiquitination"/>
    <property type="evidence" value="ECO:0007669"/>
    <property type="project" value="UniProtKB-UniPathway"/>
</dbReference>
<dbReference type="PANTHER" id="PTHR11165">
    <property type="entry name" value="SKP1"/>
    <property type="match status" value="1"/>
</dbReference>
<dbReference type="AlphaFoldDB" id="M1DXN1"/>
<dbReference type="InParanoid" id="M1DXN1"/>
<dbReference type="GO" id="GO:0009867">
    <property type="term" value="P:jasmonic acid mediated signaling pathway"/>
    <property type="evidence" value="ECO:0007669"/>
    <property type="project" value="UniProtKB-ARBA"/>
</dbReference>
<dbReference type="eggNOG" id="KOG1724">
    <property type="taxonomic scope" value="Eukaryota"/>
</dbReference>
<reference evidence="7" key="2">
    <citation type="submission" date="2015-06" db="UniProtKB">
        <authorList>
            <consortium name="EnsemblPlants"/>
        </authorList>
    </citation>
    <scope>IDENTIFICATION</scope>
    <source>
        <strain evidence="7">DM1-3 516 R44</strain>
    </source>
</reference>
<evidence type="ECO:0000259" key="5">
    <source>
        <dbReference type="Pfam" id="PF01466"/>
    </source>
</evidence>
<dbReference type="STRING" id="4113.M1DXN1"/>